<dbReference type="GO" id="GO:0016874">
    <property type="term" value="F:ligase activity"/>
    <property type="evidence" value="ECO:0007669"/>
    <property type="project" value="UniProtKB-KW"/>
</dbReference>
<dbReference type="Proteomes" id="UP000290572">
    <property type="component" value="Unassembled WGS sequence"/>
</dbReference>
<reference evidence="2 3" key="1">
    <citation type="submission" date="2018-03" db="EMBL/GenBank/DDBJ databases">
        <title>Draft genome sequence of Rohu Carp (Labeo rohita).</title>
        <authorList>
            <person name="Das P."/>
            <person name="Kushwaha B."/>
            <person name="Joshi C.G."/>
            <person name="Kumar D."/>
            <person name="Nagpure N.S."/>
            <person name="Sahoo L."/>
            <person name="Das S.P."/>
            <person name="Bit A."/>
            <person name="Patnaik S."/>
            <person name="Meher P.K."/>
            <person name="Jayasankar P."/>
            <person name="Koringa P.G."/>
            <person name="Patel N.V."/>
            <person name="Hinsu A.T."/>
            <person name="Kumar R."/>
            <person name="Pandey M."/>
            <person name="Agarwal S."/>
            <person name="Srivastava S."/>
            <person name="Singh M."/>
            <person name="Iquebal M.A."/>
            <person name="Jaiswal S."/>
            <person name="Angadi U.B."/>
            <person name="Kumar N."/>
            <person name="Raza M."/>
            <person name="Shah T.M."/>
            <person name="Rai A."/>
            <person name="Jena J.K."/>
        </authorList>
    </citation>
    <scope>NUCLEOTIDE SEQUENCE [LARGE SCALE GENOMIC DNA]</scope>
    <source>
        <strain evidence="2">DASCIFA01</strain>
        <tissue evidence="2">Testis</tissue>
    </source>
</reference>
<keyword evidence="3" id="KW-1185">Reference proteome</keyword>
<dbReference type="AlphaFoldDB" id="A0A498NSA9"/>
<feature type="compositionally biased region" description="Basic residues" evidence="1">
    <location>
        <begin position="71"/>
        <end position="94"/>
    </location>
</feature>
<gene>
    <name evidence="2" type="ORF">ROHU_003928</name>
</gene>
<feature type="compositionally biased region" description="Basic and acidic residues" evidence="1">
    <location>
        <begin position="27"/>
        <end position="70"/>
    </location>
</feature>
<proteinExistence type="predicted"/>
<protein>
    <submittedName>
        <fullName evidence="2">G2 M phase-specific E3 ubiquitin-ligase-like protein</fullName>
    </submittedName>
</protein>
<dbReference type="EMBL" id="QBIY01011158">
    <property type="protein sequence ID" value="RXN34992.1"/>
    <property type="molecule type" value="Genomic_DNA"/>
</dbReference>
<name>A0A498NSA9_LABRO</name>
<comment type="caution">
    <text evidence="2">The sequence shown here is derived from an EMBL/GenBank/DDBJ whole genome shotgun (WGS) entry which is preliminary data.</text>
</comment>
<organism evidence="2 3">
    <name type="scientific">Labeo rohita</name>
    <name type="common">Indian major carp</name>
    <name type="synonym">Cyprinus rohita</name>
    <dbReference type="NCBI Taxonomy" id="84645"/>
    <lineage>
        <taxon>Eukaryota</taxon>
        <taxon>Metazoa</taxon>
        <taxon>Chordata</taxon>
        <taxon>Craniata</taxon>
        <taxon>Vertebrata</taxon>
        <taxon>Euteleostomi</taxon>
        <taxon>Actinopterygii</taxon>
        <taxon>Neopterygii</taxon>
        <taxon>Teleostei</taxon>
        <taxon>Ostariophysi</taxon>
        <taxon>Cypriniformes</taxon>
        <taxon>Cyprinidae</taxon>
        <taxon>Labeoninae</taxon>
        <taxon>Labeonini</taxon>
        <taxon>Labeo</taxon>
    </lineage>
</organism>
<feature type="compositionally biased region" description="Basic and acidic residues" evidence="1">
    <location>
        <begin position="95"/>
        <end position="111"/>
    </location>
</feature>
<evidence type="ECO:0000256" key="1">
    <source>
        <dbReference type="SAM" id="MobiDB-lite"/>
    </source>
</evidence>
<sequence length="312" mass="36579">MLHDVVNINVAFHELLIHVLFNSRNGDSGRRRIRNGDSGRRRIRNGDSGRRRVRNGESGRRRVRNGDSGRRRVRNRERGRRRVRNRERGRRRRVWNRDSGRRRVRNRESGHRRVRNRRHDEGHVRNSERSRLRVRNGDSGRRRIRNGDSEKDQNVLSFLGFQWPTLPKFCSSCGRNIRFVVENAPEPVGDDQVSCQAVPRDGSQIKNIPGTDTPFTIGEYKEAIGKACQRITLYICTLEDLLSKSQPQDLRHQYPSHLMGKFKEGLATLDFVNALEQHPSLFFSFMCYTETKLMLWRTSSMCMPKKKKNGYN</sequence>
<keyword evidence="2" id="KW-0436">Ligase</keyword>
<accession>A0A498NSA9</accession>
<feature type="region of interest" description="Disordered" evidence="1">
    <location>
        <begin position="25"/>
        <end position="148"/>
    </location>
</feature>
<evidence type="ECO:0000313" key="3">
    <source>
        <dbReference type="Proteomes" id="UP000290572"/>
    </source>
</evidence>
<evidence type="ECO:0000313" key="2">
    <source>
        <dbReference type="EMBL" id="RXN34992.1"/>
    </source>
</evidence>
<feature type="compositionally biased region" description="Basic and acidic residues" evidence="1">
    <location>
        <begin position="118"/>
        <end position="148"/>
    </location>
</feature>